<dbReference type="PANTHER" id="PTHR33265:SF26">
    <property type="entry name" value="OS06G0554600 PROTEIN"/>
    <property type="match status" value="1"/>
</dbReference>
<evidence type="ECO:0008006" key="3">
    <source>
        <dbReference type="Google" id="ProtNLM"/>
    </source>
</evidence>
<dbReference type="Proteomes" id="UP001327560">
    <property type="component" value="Chromosome 7"/>
</dbReference>
<name>A0AAQ3QLQ7_9LILI</name>
<sequence length="213" mass="24610">MVQMESSRSAGKRLWRIVRVVFYMLGKSLSMSKLMMDLHLLLKRGKTARKALGHFMTFNPHHLHGGATATYSGFSCRSMDPNSFYSPREVQFSCSSTPSHPSFHAIKRSRRHRREDCYDAAAVAEAFEILMMNSEITESEPVMASPSPAPVVARQLRITDSPSPLWEEEEEEDGHIDEEAEEFINRFYEQLRLQQRFPVTPEYRRHEQLMGRA</sequence>
<dbReference type="Pfam" id="PF05553">
    <property type="entry name" value="DUF761"/>
    <property type="match status" value="1"/>
</dbReference>
<organism evidence="1 2">
    <name type="scientific">Canna indica</name>
    <name type="common">Indian-shot</name>
    <dbReference type="NCBI Taxonomy" id="4628"/>
    <lineage>
        <taxon>Eukaryota</taxon>
        <taxon>Viridiplantae</taxon>
        <taxon>Streptophyta</taxon>
        <taxon>Embryophyta</taxon>
        <taxon>Tracheophyta</taxon>
        <taxon>Spermatophyta</taxon>
        <taxon>Magnoliopsida</taxon>
        <taxon>Liliopsida</taxon>
        <taxon>Zingiberales</taxon>
        <taxon>Cannaceae</taxon>
        <taxon>Canna</taxon>
    </lineage>
</organism>
<dbReference type="InterPro" id="IPR008480">
    <property type="entry name" value="DUF761_pln"/>
</dbReference>
<gene>
    <name evidence="1" type="ORF">Cni_G22923</name>
</gene>
<protein>
    <recommendedName>
        <fullName evidence="3">Avr9/Cf-9 rapidly elicited protein 146</fullName>
    </recommendedName>
</protein>
<reference evidence="1 2" key="1">
    <citation type="submission" date="2023-10" db="EMBL/GenBank/DDBJ databases">
        <title>Chromosome-scale genome assembly provides insights into flower coloration mechanisms of Canna indica.</title>
        <authorList>
            <person name="Li C."/>
        </authorList>
    </citation>
    <scope>NUCLEOTIDE SEQUENCE [LARGE SCALE GENOMIC DNA]</scope>
    <source>
        <tissue evidence="1">Flower</tissue>
    </source>
</reference>
<evidence type="ECO:0000313" key="1">
    <source>
        <dbReference type="EMBL" id="WOL14143.1"/>
    </source>
</evidence>
<evidence type="ECO:0000313" key="2">
    <source>
        <dbReference type="Proteomes" id="UP001327560"/>
    </source>
</evidence>
<proteinExistence type="predicted"/>
<keyword evidence="2" id="KW-1185">Reference proteome</keyword>
<dbReference type="EMBL" id="CP136896">
    <property type="protein sequence ID" value="WOL14143.1"/>
    <property type="molecule type" value="Genomic_DNA"/>
</dbReference>
<dbReference type="PANTHER" id="PTHR33265">
    <property type="entry name" value="AVR9/CF-9 RAPIDLY ELICITED PROTEIN-RELATED"/>
    <property type="match status" value="1"/>
</dbReference>
<dbReference type="AlphaFoldDB" id="A0AAQ3QLQ7"/>
<accession>A0AAQ3QLQ7</accession>